<accession>A0ABT1H699</accession>
<evidence type="ECO:0000313" key="2">
    <source>
        <dbReference type="EMBL" id="MCP2162764.1"/>
    </source>
</evidence>
<gene>
    <name evidence="2" type="ORF">LX12_003972</name>
</gene>
<dbReference type="RefSeq" id="WP_253656313.1">
    <property type="nucleotide sequence ID" value="NZ_BAAAOE010000002.1"/>
</dbReference>
<keyword evidence="1" id="KW-1133">Transmembrane helix</keyword>
<comment type="caution">
    <text evidence="2">The sequence shown here is derived from an EMBL/GenBank/DDBJ whole genome shotgun (WGS) entry which is preliminary data.</text>
</comment>
<feature type="transmembrane region" description="Helical" evidence="1">
    <location>
        <begin position="20"/>
        <end position="46"/>
    </location>
</feature>
<evidence type="ECO:0000313" key="3">
    <source>
        <dbReference type="Proteomes" id="UP001205740"/>
    </source>
</evidence>
<organism evidence="2 3">
    <name type="scientific">Williamsia serinedens</name>
    <dbReference type="NCBI Taxonomy" id="391736"/>
    <lineage>
        <taxon>Bacteria</taxon>
        <taxon>Bacillati</taxon>
        <taxon>Actinomycetota</taxon>
        <taxon>Actinomycetes</taxon>
        <taxon>Mycobacteriales</taxon>
        <taxon>Nocardiaceae</taxon>
        <taxon>Williamsia</taxon>
    </lineage>
</organism>
<reference evidence="2 3" key="1">
    <citation type="submission" date="2022-06" db="EMBL/GenBank/DDBJ databases">
        <title>Genomic Encyclopedia of Archaeal and Bacterial Type Strains, Phase II (KMG-II): from individual species to whole genera.</title>
        <authorList>
            <person name="Goeker M."/>
        </authorList>
    </citation>
    <scope>NUCLEOTIDE SEQUENCE [LARGE SCALE GENOMIC DNA]</scope>
    <source>
        <strain evidence="2 3">DSM 45037</strain>
    </source>
</reference>
<keyword evidence="1" id="KW-0812">Transmembrane</keyword>
<name>A0ABT1H699_9NOCA</name>
<sequence length="67" mass="7156">MNGIRTWWDGVEAWLTGLSFLPQLLVTLAVLIPAAIVAALVINLLVSVVLGLVGRRGDVVETTTGER</sequence>
<protein>
    <submittedName>
        <fullName evidence="2">Uncharacterized protein</fullName>
    </submittedName>
</protein>
<keyword evidence="1" id="KW-0472">Membrane</keyword>
<proteinExistence type="predicted"/>
<dbReference type="EMBL" id="JAMTCG010000007">
    <property type="protein sequence ID" value="MCP2162764.1"/>
    <property type="molecule type" value="Genomic_DNA"/>
</dbReference>
<dbReference type="Proteomes" id="UP001205740">
    <property type="component" value="Unassembled WGS sequence"/>
</dbReference>
<keyword evidence="3" id="KW-1185">Reference proteome</keyword>
<evidence type="ECO:0000256" key="1">
    <source>
        <dbReference type="SAM" id="Phobius"/>
    </source>
</evidence>